<dbReference type="Pfam" id="PF19054">
    <property type="entry name" value="DUF5753"/>
    <property type="match status" value="1"/>
</dbReference>
<dbReference type="InterPro" id="IPR043917">
    <property type="entry name" value="DUF5753"/>
</dbReference>
<proteinExistence type="predicted"/>
<feature type="domain" description="HTH cro/C1-type" evidence="1">
    <location>
        <begin position="20"/>
        <end position="72"/>
    </location>
</feature>
<accession>A0A6G9H3W4</accession>
<dbReference type="SMART" id="SM00530">
    <property type="entry name" value="HTH_XRE"/>
    <property type="match status" value="1"/>
</dbReference>
<sequence length="275" mass="30366">MAGKELDPYTSPEAFLGAELRLRREARGWSQTKLAAVAHMTGSRIAQIELGLVPATLANATALDVALETDGLFARLQQFASRSPSSTDRVRSYANLESAATAISTYTSSFIPGLLQTEGYVRALINNSRLQESDDEVERRIQKRLERQEILRRAKPPTLWFVLEEELLRRPICGPEAMVDQLGHLAQLAHGSTAVIQIIRTDVGAHPALGGTLCLLDLPDRPRVAYLEGAFTGDLFMNPEQVARYALAYDHSRIRACSPAESVDLIQAAMKEIRR</sequence>
<name>A0A6G9H3W4_9ACTN</name>
<dbReference type="EMBL" id="CP050177">
    <property type="protein sequence ID" value="QIQ04921.1"/>
    <property type="molecule type" value="Genomic_DNA"/>
</dbReference>
<dbReference type="AlphaFoldDB" id="A0A6G9H3W4"/>
<dbReference type="SUPFAM" id="SSF47413">
    <property type="entry name" value="lambda repressor-like DNA-binding domains"/>
    <property type="match status" value="1"/>
</dbReference>
<keyword evidence="3" id="KW-1185">Reference proteome</keyword>
<dbReference type="CDD" id="cd00093">
    <property type="entry name" value="HTH_XRE"/>
    <property type="match status" value="1"/>
</dbReference>
<evidence type="ECO:0000313" key="3">
    <source>
        <dbReference type="Proteomes" id="UP000501179"/>
    </source>
</evidence>
<dbReference type="KEGG" id="slia:HA039_23915"/>
<gene>
    <name evidence="2" type="ORF">HA039_23915</name>
</gene>
<dbReference type="InterPro" id="IPR010982">
    <property type="entry name" value="Lambda_DNA-bd_dom_sf"/>
</dbReference>
<protein>
    <submittedName>
        <fullName evidence="2">Helix-turn-helix domain-containing protein</fullName>
    </submittedName>
</protein>
<dbReference type="InterPro" id="IPR001387">
    <property type="entry name" value="Cro/C1-type_HTH"/>
</dbReference>
<dbReference type="PROSITE" id="PS50943">
    <property type="entry name" value="HTH_CROC1"/>
    <property type="match status" value="1"/>
</dbReference>
<dbReference type="Pfam" id="PF13560">
    <property type="entry name" value="HTH_31"/>
    <property type="match status" value="1"/>
</dbReference>
<evidence type="ECO:0000259" key="1">
    <source>
        <dbReference type="PROSITE" id="PS50943"/>
    </source>
</evidence>
<dbReference type="GO" id="GO:0003677">
    <property type="term" value="F:DNA binding"/>
    <property type="evidence" value="ECO:0007669"/>
    <property type="project" value="InterPro"/>
</dbReference>
<reference evidence="2 3" key="1">
    <citation type="submission" date="2020-03" db="EMBL/GenBank/DDBJ databases">
        <title>A novel species.</title>
        <authorList>
            <person name="Gao J."/>
        </authorList>
    </citation>
    <scope>NUCLEOTIDE SEQUENCE [LARGE SCALE GENOMIC DNA]</scope>
    <source>
        <strain evidence="2 3">QMT-12</strain>
    </source>
</reference>
<dbReference type="RefSeq" id="WP_167033268.1">
    <property type="nucleotide sequence ID" value="NZ_CP050177.1"/>
</dbReference>
<dbReference type="Proteomes" id="UP000501179">
    <property type="component" value="Chromosome"/>
</dbReference>
<evidence type="ECO:0000313" key="2">
    <source>
        <dbReference type="EMBL" id="QIQ04921.1"/>
    </source>
</evidence>
<organism evidence="2 3">
    <name type="scientific">Streptomyces liangshanensis</name>
    <dbReference type="NCBI Taxonomy" id="2717324"/>
    <lineage>
        <taxon>Bacteria</taxon>
        <taxon>Bacillati</taxon>
        <taxon>Actinomycetota</taxon>
        <taxon>Actinomycetes</taxon>
        <taxon>Kitasatosporales</taxon>
        <taxon>Streptomycetaceae</taxon>
        <taxon>Streptomyces</taxon>
    </lineage>
</organism>
<dbReference type="Gene3D" id="1.10.260.40">
    <property type="entry name" value="lambda repressor-like DNA-binding domains"/>
    <property type="match status" value="1"/>
</dbReference>